<comment type="caution">
    <text evidence="2">The sequence shown here is derived from an EMBL/GenBank/DDBJ whole genome shotgun (WGS) entry which is preliminary data.</text>
</comment>
<feature type="compositionally biased region" description="Polar residues" evidence="1">
    <location>
        <begin position="1"/>
        <end position="12"/>
    </location>
</feature>
<feature type="region of interest" description="Disordered" evidence="1">
    <location>
        <begin position="115"/>
        <end position="141"/>
    </location>
</feature>
<evidence type="ECO:0000313" key="2">
    <source>
        <dbReference type="EMBL" id="OAE19259.1"/>
    </source>
</evidence>
<feature type="compositionally biased region" description="Low complexity" evidence="1">
    <location>
        <begin position="72"/>
        <end position="81"/>
    </location>
</feature>
<sequence>MQKAKPNQTAAKQESPRDEDEGDVEEEEEEETRRRLKDQRANKQQSRRSQVKPSQAKETGEQDEPGELSQVDPGLPGLPDLPGRDLAGRGWGLLQYVGVLRIRVMACEWAEEEEEGEGTRAAKGQAGQDSGPVPLGDDGHDFGARQIHIPLVAHLLLPMLNMPRAQGGEFLYCRRPIQQADPTVGADVHPSASPANNASPSGSGVEESVDSSSAAERAWRAAGWSKAHSRIEARLLVAMSKCMLESSPP</sequence>
<gene>
    <name evidence="2" type="ORF">AXG93_3507s1310</name>
</gene>
<keyword evidence="3" id="KW-1185">Reference proteome</keyword>
<feature type="region of interest" description="Disordered" evidence="1">
    <location>
        <begin position="1"/>
        <end position="83"/>
    </location>
</feature>
<reference evidence="2" key="1">
    <citation type="submission" date="2016-03" db="EMBL/GenBank/DDBJ databases">
        <title>Mechanisms controlling the formation of the plant cell surface in tip-growing cells are functionally conserved among land plants.</title>
        <authorList>
            <person name="Honkanen S."/>
            <person name="Jones V.A."/>
            <person name="Morieri G."/>
            <person name="Champion C."/>
            <person name="Hetherington A.J."/>
            <person name="Kelly S."/>
            <person name="Saint-Marcoux D."/>
            <person name="Proust H."/>
            <person name="Prescott H."/>
            <person name="Dolan L."/>
        </authorList>
    </citation>
    <scope>NUCLEOTIDE SEQUENCE [LARGE SCALE GENOMIC DNA]</scope>
    <source>
        <tissue evidence="2">Whole gametophyte</tissue>
    </source>
</reference>
<accession>A0A176VEE2</accession>
<feature type="region of interest" description="Disordered" evidence="1">
    <location>
        <begin position="182"/>
        <end position="212"/>
    </location>
</feature>
<feature type="compositionally biased region" description="Acidic residues" evidence="1">
    <location>
        <begin position="17"/>
        <end position="30"/>
    </location>
</feature>
<evidence type="ECO:0000313" key="3">
    <source>
        <dbReference type="Proteomes" id="UP000077202"/>
    </source>
</evidence>
<dbReference type="Proteomes" id="UP000077202">
    <property type="component" value="Unassembled WGS sequence"/>
</dbReference>
<name>A0A176VEE2_MARPO</name>
<protein>
    <submittedName>
        <fullName evidence="2">Uncharacterized protein</fullName>
    </submittedName>
</protein>
<dbReference type="EMBL" id="LVLJ01003906">
    <property type="protein sequence ID" value="OAE19259.1"/>
    <property type="molecule type" value="Genomic_DNA"/>
</dbReference>
<evidence type="ECO:0000256" key="1">
    <source>
        <dbReference type="SAM" id="MobiDB-lite"/>
    </source>
</evidence>
<organism evidence="2 3">
    <name type="scientific">Marchantia polymorpha subsp. ruderalis</name>
    <dbReference type="NCBI Taxonomy" id="1480154"/>
    <lineage>
        <taxon>Eukaryota</taxon>
        <taxon>Viridiplantae</taxon>
        <taxon>Streptophyta</taxon>
        <taxon>Embryophyta</taxon>
        <taxon>Marchantiophyta</taxon>
        <taxon>Marchantiopsida</taxon>
        <taxon>Marchantiidae</taxon>
        <taxon>Marchantiales</taxon>
        <taxon>Marchantiaceae</taxon>
        <taxon>Marchantia</taxon>
    </lineage>
</organism>
<proteinExistence type="predicted"/>
<dbReference type="AlphaFoldDB" id="A0A176VEE2"/>
<feature type="compositionally biased region" description="Low complexity" evidence="1">
    <location>
        <begin position="190"/>
        <end position="212"/>
    </location>
</feature>